<dbReference type="InterPro" id="IPR002625">
    <property type="entry name" value="Smr_dom"/>
</dbReference>
<name>A0A382K1F4_9ZZZZ</name>
<dbReference type="PANTHER" id="PTHR35562:SF2">
    <property type="entry name" value="DNA ENDONUCLEASE SMRA-RELATED"/>
    <property type="match status" value="1"/>
</dbReference>
<dbReference type="SMART" id="SM00463">
    <property type="entry name" value="SMR"/>
    <property type="match status" value="1"/>
</dbReference>
<accession>A0A382K1F4</accession>
<organism evidence="2">
    <name type="scientific">marine metagenome</name>
    <dbReference type="NCBI Taxonomy" id="408172"/>
    <lineage>
        <taxon>unclassified sequences</taxon>
        <taxon>metagenomes</taxon>
        <taxon>ecological metagenomes</taxon>
    </lineage>
</organism>
<dbReference type="SUPFAM" id="SSF160443">
    <property type="entry name" value="SMR domain-like"/>
    <property type="match status" value="1"/>
</dbReference>
<proteinExistence type="predicted"/>
<sequence>MSIPNEIHLRKIKVTPAIERLESYIKDATNAGMKEVKVIHGRAGTGDMRRAVHKFLSEHPDVERYYPAPPAEGGPGATIAVLELSF</sequence>
<dbReference type="PROSITE" id="PS50828">
    <property type="entry name" value="SMR"/>
    <property type="match status" value="1"/>
</dbReference>
<reference evidence="2" key="1">
    <citation type="submission" date="2018-05" db="EMBL/GenBank/DDBJ databases">
        <authorList>
            <person name="Lanie J.A."/>
            <person name="Ng W.-L."/>
            <person name="Kazmierczak K.M."/>
            <person name="Andrzejewski T.M."/>
            <person name="Davidsen T.M."/>
            <person name="Wayne K.J."/>
            <person name="Tettelin H."/>
            <person name="Glass J.I."/>
            <person name="Rusch D."/>
            <person name="Podicherti R."/>
            <person name="Tsui H.-C.T."/>
            <person name="Winkler M.E."/>
        </authorList>
    </citation>
    <scope>NUCLEOTIDE SEQUENCE</scope>
</reference>
<dbReference type="Pfam" id="PF01713">
    <property type="entry name" value="Smr"/>
    <property type="match status" value="1"/>
</dbReference>
<evidence type="ECO:0000313" key="2">
    <source>
        <dbReference type="EMBL" id="SVC17836.1"/>
    </source>
</evidence>
<gene>
    <name evidence="2" type="ORF">METZ01_LOCUS270690</name>
</gene>
<feature type="domain" description="Smr" evidence="1">
    <location>
        <begin position="7"/>
        <end position="83"/>
    </location>
</feature>
<dbReference type="InterPro" id="IPR036063">
    <property type="entry name" value="Smr_dom_sf"/>
</dbReference>
<dbReference type="AlphaFoldDB" id="A0A382K1F4"/>
<evidence type="ECO:0000259" key="1">
    <source>
        <dbReference type="PROSITE" id="PS50828"/>
    </source>
</evidence>
<dbReference type="PANTHER" id="PTHR35562">
    <property type="entry name" value="DNA ENDONUCLEASE SMRA-RELATED"/>
    <property type="match status" value="1"/>
</dbReference>
<dbReference type="EMBL" id="UINC01077582">
    <property type="protein sequence ID" value="SVC17836.1"/>
    <property type="molecule type" value="Genomic_DNA"/>
</dbReference>
<protein>
    <recommendedName>
        <fullName evidence="1">Smr domain-containing protein</fullName>
    </recommendedName>
</protein>
<dbReference type="Gene3D" id="3.30.1370.110">
    <property type="match status" value="1"/>
</dbReference>